<dbReference type="InterPro" id="IPR016024">
    <property type="entry name" value="ARM-type_fold"/>
</dbReference>
<dbReference type="GO" id="GO:0003743">
    <property type="term" value="F:translation initiation factor activity"/>
    <property type="evidence" value="ECO:0007669"/>
    <property type="project" value="UniProtKB-KW"/>
</dbReference>
<dbReference type="SMART" id="SM00543">
    <property type="entry name" value="MIF4G"/>
    <property type="match status" value="1"/>
</dbReference>
<dbReference type="OrthoDB" id="514777at2759"/>
<dbReference type="GO" id="GO:0016281">
    <property type="term" value="C:eukaryotic translation initiation factor 4F complex"/>
    <property type="evidence" value="ECO:0007669"/>
    <property type="project" value="TreeGrafter"/>
</dbReference>
<feature type="non-terminal residue" evidence="6">
    <location>
        <position position="285"/>
    </location>
</feature>
<organism evidence="6 7">
    <name type="scientific">Caulochytrium protostelioides</name>
    <dbReference type="NCBI Taxonomy" id="1555241"/>
    <lineage>
        <taxon>Eukaryota</taxon>
        <taxon>Fungi</taxon>
        <taxon>Fungi incertae sedis</taxon>
        <taxon>Chytridiomycota</taxon>
        <taxon>Chytridiomycota incertae sedis</taxon>
        <taxon>Chytridiomycetes</taxon>
        <taxon>Caulochytriales</taxon>
        <taxon>Caulochytriaceae</taxon>
        <taxon>Caulochytrium</taxon>
    </lineage>
</organism>
<evidence type="ECO:0000259" key="5">
    <source>
        <dbReference type="SMART" id="SM00543"/>
    </source>
</evidence>
<dbReference type="Proteomes" id="UP000274922">
    <property type="component" value="Unassembled WGS sequence"/>
</dbReference>
<gene>
    <name evidence="6" type="ORF">CXG81DRAFT_9956</name>
</gene>
<keyword evidence="3" id="KW-0648">Protein biosynthesis</keyword>
<evidence type="ECO:0000313" key="7">
    <source>
        <dbReference type="Proteomes" id="UP000274922"/>
    </source>
</evidence>
<dbReference type="AlphaFoldDB" id="A0A4P9XCF8"/>
<accession>A0A4P9XCF8</accession>
<comment type="similarity">
    <text evidence="1">Belongs to the eukaryotic initiation factor 4G family.</text>
</comment>
<evidence type="ECO:0000313" key="6">
    <source>
        <dbReference type="EMBL" id="RKP03118.1"/>
    </source>
</evidence>
<evidence type="ECO:0000256" key="3">
    <source>
        <dbReference type="ARBA" id="ARBA00022917"/>
    </source>
</evidence>
<dbReference type="PANTHER" id="PTHR23253">
    <property type="entry name" value="EUKARYOTIC TRANSLATION INITIATION FACTOR 4 GAMMA"/>
    <property type="match status" value="1"/>
</dbReference>
<keyword evidence="7" id="KW-1185">Reference proteome</keyword>
<dbReference type="Pfam" id="PF02854">
    <property type="entry name" value="MIF4G"/>
    <property type="match status" value="1"/>
</dbReference>
<dbReference type="InterPro" id="IPR003890">
    <property type="entry name" value="MIF4G-like_typ-3"/>
</dbReference>
<dbReference type="Gene3D" id="1.25.40.180">
    <property type="match status" value="1"/>
</dbReference>
<evidence type="ECO:0000256" key="2">
    <source>
        <dbReference type="ARBA" id="ARBA00022540"/>
    </source>
</evidence>
<dbReference type="SUPFAM" id="SSF48371">
    <property type="entry name" value="ARM repeat"/>
    <property type="match status" value="1"/>
</dbReference>
<proteinExistence type="inferred from homology"/>
<dbReference type="GO" id="GO:0003729">
    <property type="term" value="F:mRNA binding"/>
    <property type="evidence" value="ECO:0007669"/>
    <property type="project" value="TreeGrafter"/>
</dbReference>
<reference evidence="7" key="1">
    <citation type="journal article" date="2018" name="Nat. Microbiol.">
        <title>Leveraging single-cell genomics to expand the fungal tree of life.</title>
        <authorList>
            <person name="Ahrendt S.R."/>
            <person name="Quandt C.A."/>
            <person name="Ciobanu D."/>
            <person name="Clum A."/>
            <person name="Salamov A."/>
            <person name="Andreopoulos B."/>
            <person name="Cheng J.F."/>
            <person name="Woyke T."/>
            <person name="Pelin A."/>
            <person name="Henrissat B."/>
            <person name="Reynolds N.K."/>
            <person name="Benny G.L."/>
            <person name="Smith M.E."/>
            <person name="James T.Y."/>
            <person name="Grigoriev I.V."/>
        </authorList>
    </citation>
    <scope>NUCLEOTIDE SEQUENCE [LARGE SCALE GENOMIC DNA]</scope>
    <source>
        <strain evidence="7">ATCC 52028</strain>
    </source>
</reference>
<keyword evidence="4" id="KW-0175">Coiled coil</keyword>
<keyword evidence="2" id="KW-0396">Initiation factor</keyword>
<dbReference type="EMBL" id="ML014128">
    <property type="protein sequence ID" value="RKP03118.1"/>
    <property type="molecule type" value="Genomic_DNA"/>
</dbReference>
<name>A0A4P9XCF8_9FUNG</name>
<feature type="coiled-coil region" evidence="4">
    <location>
        <begin position="130"/>
        <end position="164"/>
    </location>
</feature>
<feature type="domain" description="MIF4G" evidence="5">
    <location>
        <begin position="35"/>
        <end position="285"/>
    </location>
</feature>
<dbReference type="STRING" id="1555241.A0A4P9XCF8"/>
<protein>
    <recommendedName>
        <fullName evidence="5">MIF4G domain-containing protein</fullName>
    </recommendedName>
</protein>
<evidence type="ECO:0000256" key="1">
    <source>
        <dbReference type="ARBA" id="ARBA00005775"/>
    </source>
</evidence>
<evidence type="ECO:0000256" key="4">
    <source>
        <dbReference type="SAM" id="Coils"/>
    </source>
</evidence>
<dbReference type="PANTHER" id="PTHR23253:SF9">
    <property type="entry name" value="EUKARYOTIC TRANSLATION INITIATION FACTOR 4 GAMMA 2"/>
    <property type="match status" value="1"/>
</dbReference>
<sequence length="285" mass="32487">MPVKPLERGKNAYIPKALAKQVGVVIQEDAATERIRAIKSLLNKLTLERFDAIAEQIAKVGIPDDEALASVIDLIYEKALDETHFASMYARLCQYLVENLSRFEPWIEATLTRNQVRRAMVLRCQNQFYNDEKIADTAELEEELRQARQNIDELTAEQKEAFVKRQEDVFKAKRRVLGNVRFVGEIFAMGLLSARIVLRCATQIYDKVKVTPDDGEMETLCNLLTRAGPTLETTTMPNPNATQPNAPSILCSDLLNKMFQDLAPLAQDKRFSSRIRFMLMDLFEL</sequence>